<feature type="domain" description="Large ribosomal subunit protein bL25 L25" evidence="5">
    <location>
        <begin position="6"/>
        <end position="92"/>
    </location>
</feature>
<dbReference type="GO" id="GO:0003735">
    <property type="term" value="F:structural constituent of ribosome"/>
    <property type="evidence" value="ECO:0007669"/>
    <property type="project" value="InterPro"/>
</dbReference>
<dbReference type="PANTHER" id="PTHR33284:SF1">
    <property type="entry name" value="RIBOSOMAL PROTEIN L25_GLN-TRNA SYNTHETASE, ANTI-CODON-BINDING DOMAIN-CONTAINING PROTEIN"/>
    <property type="match status" value="1"/>
</dbReference>
<reference evidence="6" key="1">
    <citation type="submission" date="2018-05" db="EMBL/GenBank/DDBJ databases">
        <authorList>
            <person name="Lanie J.A."/>
            <person name="Ng W.-L."/>
            <person name="Kazmierczak K.M."/>
            <person name="Andrzejewski T.M."/>
            <person name="Davidsen T.M."/>
            <person name="Wayne K.J."/>
            <person name="Tettelin H."/>
            <person name="Glass J.I."/>
            <person name="Rusch D."/>
            <person name="Podicherti R."/>
            <person name="Tsui H.-C.T."/>
            <person name="Winkler M.E."/>
        </authorList>
    </citation>
    <scope>NUCLEOTIDE SEQUENCE</scope>
</reference>
<keyword evidence="2" id="KW-0694">RNA-binding</keyword>
<feature type="non-terminal residue" evidence="6">
    <location>
        <position position="96"/>
    </location>
</feature>
<protein>
    <recommendedName>
        <fullName evidence="5">Large ribosomal subunit protein bL25 L25 domain-containing protein</fullName>
    </recommendedName>
</protein>
<name>A0A381Z687_9ZZZZ</name>
<gene>
    <name evidence="6" type="ORF">METZ01_LOCUS137226</name>
</gene>
<organism evidence="6">
    <name type="scientific">marine metagenome</name>
    <dbReference type="NCBI Taxonomy" id="408172"/>
    <lineage>
        <taxon>unclassified sequences</taxon>
        <taxon>metagenomes</taxon>
        <taxon>ecological metagenomes</taxon>
    </lineage>
</organism>
<keyword evidence="4" id="KW-0687">Ribonucleoprotein</keyword>
<dbReference type="EMBL" id="UINC01019989">
    <property type="protein sequence ID" value="SVA84372.1"/>
    <property type="molecule type" value="Genomic_DNA"/>
</dbReference>
<sequence>MKAISLAASPRTLIKTTGSKKVRQGGGLPGVVYGNGEPQTVELEAKQFGKAVKSTQAKNFLVELEIEGKKSIALVQDIQRNPLTNMFIHVDFKRLT</sequence>
<dbReference type="AlphaFoldDB" id="A0A381Z687"/>
<dbReference type="InterPro" id="IPR029751">
    <property type="entry name" value="Ribosomal_L25_dom"/>
</dbReference>
<keyword evidence="1" id="KW-0699">rRNA-binding</keyword>
<dbReference type="InterPro" id="IPR011035">
    <property type="entry name" value="Ribosomal_bL25/Gln-tRNA_synth"/>
</dbReference>
<evidence type="ECO:0000256" key="3">
    <source>
        <dbReference type="ARBA" id="ARBA00022980"/>
    </source>
</evidence>
<dbReference type="Pfam" id="PF01386">
    <property type="entry name" value="Ribosomal_L25p"/>
    <property type="match status" value="1"/>
</dbReference>
<keyword evidence="3" id="KW-0689">Ribosomal protein</keyword>
<dbReference type="InterPro" id="IPR020930">
    <property type="entry name" value="Ribosomal_uL5_bac-type"/>
</dbReference>
<evidence type="ECO:0000256" key="1">
    <source>
        <dbReference type="ARBA" id="ARBA00022730"/>
    </source>
</evidence>
<evidence type="ECO:0000313" key="6">
    <source>
        <dbReference type="EMBL" id="SVA84372.1"/>
    </source>
</evidence>
<dbReference type="InterPro" id="IPR020056">
    <property type="entry name" value="Rbsml_bL25/Gln-tRNA_synth_N"/>
</dbReference>
<dbReference type="PANTHER" id="PTHR33284">
    <property type="entry name" value="RIBOSOMAL PROTEIN L25/GLN-TRNA SYNTHETASE, ANTI-CODON-BINDING DOMAIN-CONTAINING PROTEIN"/>
    <property type="match status" value="1"/>
</dbReference>
<proteinExistence type="predicted"/>
<dbReference type="SUPFAM" id="SSF50715">
    <property type="entry name" value="Ribosomal protein L25-like"/>
    <property type="match status" value="1"/>
</dbReference>
<evidence type="ECO:0000256" key="2">
    <source>
        <dbReference type="ARBA" id="ARBA00022884"/>
    </source>
</evidence>
<dbReference type="GO" id="GO:0006412">
    <property type="term" value="P:translation"/>
    <property type="evidence" value="ECO:0007669"/>
    <property type="project" value="InterPro"/>
</dbReference>
<dbReference type="GO" id="GO:0008097">
    <property type="term" value="F:5S rRNA binding"/>
    <property type="evidence" value="ECO:0007669"/>
    <property type="project" value="TreeGrafter"/>
</dbReference>
<evidence type="ECO:0000259" key="5">
    <source>
        <dbReference type="Pfam" id="PF01386"/>
    </source>
</evidence>
<evidence type="ECO:0000256" key="4">
    <source>
        <dbReference type="ARBA" id="ARBA00023274"/>
    </source>
</evidence>
<accession>A0A381Z687</accession>
<dbReference type="GO" id="GO:0022625">
    <property type="term" value="C:cytosolic large ribosomal subunit"/>
    <property type="evidence" value="ECO:0007669"/>
    <property type="project" value="TreeGrafter"/>
</dbReference>
<dbReference type="Gene3D" id="2.40.240.10">
    <property type="entry name" value="Ribosomal Protein L25, Chain P"/>
    <property type="match status" value="1"/>
</dbReference>
<dbReference type="CDD" id="cd00495">
    <property type="entry name" value="Ribosomal_L25_TL5_CTC"/>
    <property type="match status" value="1"/>
</dbReference>